<dbReference type="Proteomes" id="UP000295292">
    <property type="component" value="Unassembled WGS sequence"/>
</dbReference>
<evidence type="ECO:0000256" key="2">
    <source>
        <dbReference type="SAM" id="SignalP"/>
    </source>
</evidence>
<keyword evidence="4" id="KW-1185">Reference proteome</keyword>
<keyword evidence="2" id="KW-0732">Signal</keyword>
<reference evidence="3 4" key="1">
    <citation type="submission" date="2019-03" db="EMBL/GenBank/DDBJ databases">
        <title>Genomic Encyclopedia of Archaeal and Bacterial Type Strains, Phase II (KMG-II): from individual species to whole genera.</title>
        <authorList>
            <person name="Goeker M."/>
        </authorList>
    </citation>
    <scope>NUCLEOTIDE SEQUENCE [LARGE SCALE GENOMIC DNA]</scope>
    <source>
        <strain evidence="3 4">DSM 28353</strain>
    </source>
</reference>
<evidence type="ECO:0000313" key="3">
    <source>
        <dbReference type="EMBL" id="TDQ77167.1"/>
    </source>
</evidence>
<feature type="region of interest" description="Disordered" evidence="1">
    <location>
        <begin position="152"/>
        <end position="176"/>
    </location>
</feature>
<sequence length="402" mass="46773">MHCKLFQLLLVAFLTLPNYLCAQHNYFLFKYNKQYGLSNLDGTDVIEGNFTTHSDQIKNYALFGNKEKKEILIDLKTGKKEVFDRFDGNSIFLDSQYFANVERADKHFLWGQKTGEILPVPKALQGQVFQRVYMINKNFLYAVGQETVFPPQPKKKPVTRARTGTQPPPPIAPPERLDPPKQVTYVYVFKNERAMPLVTKIEVDEDRLFGSNTPTAVFDFYNLQKIDKEVTNDHVYLATERTWNPEIKPWHFYYDETFNIACTYNAGSFIVMDGNFKKITTIASEDRYDKDAIAAYFQSLYPDKEVRLDYAGFSPSVSMAGSARKPSWQVVQKDKIYEISYLKEDQYIPYLSAEAVEAKVWYDDKLYLKDENDNELTVELNRVTLQLPIPIKYKEQFKIQLL</sequence>
<organism evidence="3 4">
    <name type="scientific">Sphingobacterium yanglingense</name>
    <dbReference type="NCBI Taxonomy" id="1437280"/>
    <lineage>
        <taxon>Bacteria</taxon>
        <taxon>Pseudomonadati</taxon>
        <taxon>Bacteroidota</taxon>
        <taxon>Sphingobacteriia</taxon>
        <taxon>Sphingobacteriales</taxon>
        <taxon>Sphingobacteriaceae</taxon>
        <taxon>Sphingobacterium</taxon>
    </lineage>
</organism>
<dbReference type="EMBL" id="SNYV01000014">
    <property type="protein sequence ID" value="TDQ77167.1"/>
    <property type="molecule type" value="Genomic_DNA"/>
</dbReference>
<proteinExistence type="predicted"/>
<feature type="signal peptide" evidence="2">
    <location>
        <begin position="1"/>
        <end position="22"/>
    </location>
</feature>
<gene>
    <name evidence="3" type="ORF">CLV99_2565</name>
</gene>
<evidence type="ECO:0000313" key="4">
    <source>
        <dbReference type="Proteomes" id="UP000295292"/>
    </source>
</evidence>
<dbReference type="AlphaFoldDB" id="A0A4R6WG77"/>
<protein>
    <recommendedName>
        <fullName evidence="5">DKNYY family protein</fullName>
    </recommendedName>
</protein>
<dbReference type="RefSeq" id="WP_133584809.1">
    <property type="nucleotide sequence ID" value="NZ_SNYV01000014.1"/>
</dbReference>
<evidence type="ECO:0008006" key="5">
    <source>
        <dbReference type="Google" id="ProtNLM"/>
    </source>
</evidence>
<name>A0A4R6WG77_9SPHI</name>
<accession>A0A4R6WG77</accession>
<dbReference type="OrthoDB" id="701043at2"/>
<evidence type="ECO:0000256" key="1">
    <source>
        <dbReference type="SAM" id="MobiDB-lite"/>
    </source>
</evidence>
<comment type="caution">
    <text evidence="3">The sequence shown here is derived from an EMBL/GenBank/DDBJ whole genome shotgun (WGS) entry which is preliminary data.</text>
</comment>
<feature type="chain" id="PRO_5020745899" description="DKNYY family protein" evidence="2">
    <location>
        <begin position="23"/>
        <end position="402"/>
    </location>
</feature>